<reference evidence="3 4" key="1">
    <citation type="journal article" date="2015" name="Genome Announc.">
        <title>Expanding the biotechnology potential of lactobacilli through comparative genomics of 213 strains and associated genera.</title>
        <authorList>
            <person name="Sun Z."/>
            <person name="Harris H.M."/>
            <person name="McCann A."/>
            <person name="Guo C."/>
            <person name="Argimon S."/>
            <person name="Zhang W."/>
            <person name="Yang X."/>
            <person name="Jeffery I.B."/>
            <person name="Cooney J.C."/>
            <person name="Kagawa T.F."/>
            <person name="Liu W."/>
            <person name="Song Y."/>
            <person name="Salvetti E."/>
            <person name="Wrobel A."/>
            <person name="Rasinkangas P."/>
            <person name="Parkhill J."/>
            <person name="Rea M.C."/>
            <person name="O'Sullivan O."/>
            <person name="Ritari J."/>
            <person name="Douillard F.P."/>
            <person name="Paul Ross R."/>
            <person name="Yang R."/>
            <person name="Briner A.E."/>
            <person name="Felis G.E."/>
            <person name="de Vos W.M."/>
            <person name="Barrangou R."/>
            <person name="Klaenhammer T.R."/>
            <person name="Caufield P.W."/>
            <person name="Cui Y."/>
            <person name="Zhang H."/>
            <person name="O'Toole P.W."/>
        </authorList>
    </citation>
    <scope>NUCLEOTIDE SEQUENCE [LARGE SCALE GENOMIC DNA]</scope>
    <source>
        <strain evidence="3 4">DSM 7090</strain>
    </source>
</reference>
<keyword evidence="2" id="KW-0812">Transmembrane</keyword>
<organism evidence="3 4">
    <name type="scientific">Lancefieldella rimae</name>
    <dbReference type="NCBI Taxonomy" id="1383"/>
    <lineage>
        <taxon>Bacteria</taxon>
        <taxon>Bacillati</taxon>
        <taxon>Actinomycetota</taxon>
        <taxon>Coriobacteriia</taxon>
        <taxon>Coriobacteriales</taxon>
        <taxon>Atopobiaceae</taxon>
        <taxon>Lancefieldella</taxon>
    </lineage>
</organism>
<evidence type="ECO:0000313" key="4">
    <source>
        <dbReference type="Proteomes" id="UP000051927"/>
    </source>
</evidence>
<comment type="caution">
    <text evidence="3">The sequence shown here is derived from an EMBL/GenBank/DDBJ whole genome shotgun (WGS) entry which is preliminary data.</text>
</comment>
<feature type="compositionally biased region" description="Low complexity" evidence="1">
    <location>
        <begin position="11"/>
        <end position="23"/>
    </location>
</feature>
<proteinExistence type="predicted"/>
<dbReference type="EMBL" id="JQCP01000002">
    <property type="protein sequence ID" value="KRO02307.1"/>
    <property type="molecule type" value="Genomic_DNA"/>
</dbReference>
<dbReference type="GeneID" id="84904537"/>
<accession>A0ABR5Q297</accession>
<keyword evidence="4" id="KW-1185">Reference proteome</keyword>
<evidence type="ECO:0000256" key="1">
    <source>
        <dbReference type="SAM" id="MobiDB-lite"/>
    </source>
</evidence>
<feature type="compositionally biased region" description="Polar residues" evidence="1">
    <location>
        <begin position="24"/>
        <end position="41"/>
    </location>
</feature>
<sequence>MYDQNTGEFVPTTKKQPTTAAPKEQQTQASHPQNHQPANNHQVTVVNNIQQAKSNGAGTAGFVLALISFLFSWMPGVGWFVWFLGALLSVIGCFKKPRGLAITGTIISFFDLILLISVAGALATMFH</sequence>
<protein>
    <submittedName>
        <fullName evidence="3">Uncharacterized protein</fullName>
    </submittedName>
</protein>
<feature type="transmembrane region" description="Helical" evidence="2">
    <location>
        <begin position="62"/>
        <end position="88"/>
    </location>
</feature>
<feature type="transmembrane region" description="Helical" evidence="2">
    <location>
        <begin position="100"/>
        <end position="126"/>
    </location>
</feature>
<keyword evidence="2" id="KW-0472">Membrane</keyword>
<feature type="region of interest" description="Disordered" evidence="1">
    <location>
        <begin position="1"/>
        <end position="41"/>
    </location>
</feature>
<evidence type="ECO:0000313" key="3">
    <source>
        <dbReference type="EMBL" id="KRO02307.1"/>
    </source>
</evidence>
<name>A0ABR5Q297_9ACTN</name>
<evidence type="ECO:0000256" key="2">
    <source>
        <dbReference type="SAM" id="Phobius"/>
    </source>
</evidence>
<gene>
    <name evidence="3" type="ORF">IV60_GL000737</name>
</gene>
<dbReference type="Proteomes" id="UP000051927">
    <property type="component" value="Unassembled WGS sequence"/>
</dbReference>
<keyword evidence="2" id="KW-1133">Transmembrane helix</keyword>
<dbReference type="RefSeq" id="WP_003149186.1">
    <property type="nucleotide sequence ID" value="NZ_CAUPIQ010000003.1"/>
</dbReference>